<organism evidence="1 2">
    <name type="scientific">Sphingomonas sanxanigenens DSM 19645 = NX02</name>
    <dbReference type="NCBI Taxonomy" id="1123269"/>
    <lineage>
        <taxon>Bacteria</taxon>
        <taxon>Pseudomonadati</taxon>
        <taxon>Pseudomonadota</taxon>
        <taxon>Alphaproteobacteria</taxon>
        <taxon>Sphingomonadales</taxon>
        <taxon>Sphingomonadaceae</taxon>
        <taxon>Sphingomonas</taxon>
    </lineage>
</organism>
<name>W0A649_9SPHN</name>
<dbReference type="PATRIC" id="fig|1123269.5.peg.186"/>
<accession>W0A649</accession>
<evidence type="ECO:0000313" key="2">
    <source>
        <dbReference type="Proteomes" id="UP000018851"/>
    </source>
</evidence>
<dbReference type="EMBL" id="CP006644">
    <property type="protein sequence ID" value="AHE51952.1"/>
    <property type="molecule type" value="Genomic_DNA"/>
</dbReference>
<dbReference type="Proteomes" id="UP000018851">
    <property type="component" value="Chromosome"/>
</dbReference>
<reference evidence="1" key="1">
    <citation type="submission" date="2013-07" db="EMBL/GenBank/DDBJ databases">
        <title>Completed genome of Sphingomonas sanxanigenens NX02.</title>
        <authorList>
            <person name="Ma T."/>
            <person name="Huang H."/>
            <person name="Wu M."/>
            <person name="Li X."/>
            <person name="Li G."/>
        </authorList>
    </citation>
    <scope>NUCLEOTIDE SEQUENCE [LARGE SCALE GENOMIC DNA]</scope>
    <source>
        <strain evidence="1">NX02</strain>
    </source>
</reference>
<protein>
    <submittedName>
        <fullName evidence="1">Uncharacterized protein</fullName>
    </submittedName>
</protein>
<dbReference type="KEGG" id="ssan:NX02_00930"/>
<proteinExistence type="predicted"/>
<dbReference type="STRING" id="1123269.NX02_00930"/>
<keyword evidence="2" id="KW-1185">Reference proteome</keyword>
<dbReference type="HOGENOM" id="CLU_3012003_0_0_5"/>
<gene>
    <name evidence="1" type="ORF">NX02_00930</name>
</gene>
<dbReference type="AlphaFoldDB" id="W0A649"/>
<evidence type="ECO:0000313" key="1">
    <source>
        <dbReference type="EMBL" id="AHE51952.1"/>
    </source>
</evidence>
<sequence>MNTSAASILSMLSRYRCNVSSVIVTPFIRRLCGAAGPLCKGYVLAFDAQPRQCGRA</sequence>